<accession>A0A1I7ZSP7</accession>
<dbReference type="AlphaFoldDB" id="A0A1I7ZSP7"/>
<reference evidence="2" key="1">
    <citation type="submission" date="2016-11" db="UniProtKB">
        <authorList>
            <consortium name="WormBaseParasite"/>
        </authorList>
    </citation>
    <scope>IDENTIFICATION</scope>
</reference>
<dbReference type="Gene3D" id="3.30.870.30">
    <property type="entry name" value="MITD, C-terminal phospholipase D-like domain"/>
    <property type="match status" value="1"/>
</dbReference>
<dbReference type="Proteomes" id="UP000095287">
    <property type="component" value="Unplaced"/>
</dbReference>
<name>A0A1I7ZSP7_9BILA</name>
<dbReference type="InterPro" id="IPR038113">
    <property type="entry name" value="MITD1_C_sf"/>
</dbReference>
<dbReference type="WBParaSite" id="L893_g29408.t1">
    <property type="protein sequence ID" value="L893_g29408.t1"/>
    <property type="gene ID" value="L893_g29408"/>
</dbReference>
<organism evidence="1 2">
    <name type="scientific">Steinernema glaseri</name>
    <dbReference type="NCBI Taxonomy" id="37863"/>
    <lineage>
        <taxon>Eukaryota</taxon>
        <taxon>Metazoa</taxon>
        <taxon>Ecdysozoa</taxon>
        <taxon>Nematoda</taxon>
        <taxon>Chromadorea</taxon>
        <taxon>Rhabditida</taxon>
        <taxon>Tylenchina</taxon>
        <taxon>Panagrolaimomorpha</taxon>
        <taxon>Strongyloidoidea</taxon>
        <taxon>Steinernematidae</taxon>
        <taxon>Steinernema</taxon>
    </lineage>
</organism>
<sequence>MLKENCSNADVYITTKFKRDIGRQDLTQYLQRYNSNLRSVSPVLNLHDRLLIIETSSKVGNPSTIFLLGRGIHYFKKWNNRITGVMLCEINIVKERVF</sequence>
<protein>
    <submittedName>
        <fullName evidence="2">DUF4258 domain-containing protein</fullName>
    </submittedName>
</protein>
<evidence type="ECO:0000313" key="2">
    <source>
        <dbReference type="WBParaSite" id="L893_g29408.t1"/>
    </source>
</evidence>
<proteinExistence type="predicted"/>
<evidence type="ECO:0000313" key="1">
    <source>
        <dbReference type="Proteomes" id="UP000095287"/>
    </source>
</evidence>
<keyword evidence="1" id="KW-1185">Reference proteome</keyword>